<proteinExistence type="predicted"/>
<keyword evidence="2" id="KW-1185">Reference proteome</keyword>
<organism evidence="1 2">
    <name type="scientific">Paraflavitalea soli</name>
    <dbReference type="NCBI Taxonomy" id="2315862"/>
    <lineage>
        <taxon>Bacteria</taxon>
        <taxon>Pseudomonadati</taxon>
        <taxon>Bacteroidota</taxon>
        <taxon>Chitinophagia</taxon>
        <taxon>Chitinophagales</taxon>
        <taxon>Chitinophagaceae</taxon>
        <taxon>Paraflavitalea</taxon>
    </lineage>
</organism>
<gene>
    <name evidence="1" type="ORF">D3H65_11035</name>
</gene>
<name>A0A3B7MN75_9BACT</name>
<dbReference type="Pfam" id="PF11013">
    <property type="entry name" value="DUF2851"/>
    <property type="match status" value="1"/>
</dbReference>
<dbReference type="OrthoDB" id="1005072at2"/>
<dbReference type="RefSeq" id="WP_119050367.1">
    <property type="nucleotide sequence ID" value="NZ_CP032157.1"/>
</dbReference>
<accession>A0A3B7MN75</accession>
<sequence length="423" mass="48985">MTERLLQFIWQFQYFNNKHLQLPGGESFDIVHPGLLNANQGPDFLAARIKMGDALIIGPVELHIKTSGWYKHAHQFDHHYDKVILHVVWEDDMDSSQSPIPVLSLRDRVSKLLLQQYEDWMNNRWFIACEQQITQVSDITWLSWNERLLVERLQRKSAIVCELLQQNNQHWEETFWWLLARNFGIKVNAEAFEAVARSIPLTVLGKHKNRLLQLEALLLGQAGLLEKDYEDGYARQLKEAYQFYQAKYKLQKGPNTTLFLRMRPASFPTIRLAQLAMLIHSSGHLFSKIKEIISVKDVKSLLDVTASAYWDQHYTFDKISPAKPKKQGDSMINNIIINTVVPVLFAYGYLRQEQEYKDRALKWMEETAAEKNTIIQGFAQCGIKSRNAFESQALLELKNRYCDPKRCLDCAVGNGLLKGSSKQ</sequence>
<protein>
    <submittedName>
        <fullName evidence="1">DUF2851 family protein</fullName>
    </submittedName>
</protein>
<evidence type="ECO:0000313" key="2">
    <source>
        <dbReference type="Proteomes" id="UP000263900"/>
    </source>
</evidence>
<dbReference type="EMBL" id="CP032157">
    <property type="protein sequence ID" value="AXY74480.1"/>
    <property type="molecule type" value="Genomic_DNA"/>
</dbReference>
<evidence type="ECO:0000313" key="1">
    <source>
        <dbReference type="EMBL" id="AXY74480.1"/>
    </source>
</evidence>
<dbReference type="Proteomes" id="UP000263900">
    <property type="component" value="Chromosome"/>
</dbReference>
<dbReference type="AlphaFoldDB" id="A0A3B7MN75"/>
<dbReference type="KEGG" id="pseg:D3H65_11035"/>
<dbReference type="InterPro" id="IPR021272">
    <property type="entry name" value="DUF2851"/>
</dbReference>
<reference evidence="1 2" key="1">
    <citation type="submission" date="2018-09" db="EMBL/GenBank/DDBJ databases">
        <title>Genome sequencing of strain 6GH32-13.</title>
        <authorList>
            <person name="Weon H.-Y."/>
            <person name="Heo J."/>
            <person name="Kwon S.-W."/>
        </authorList>
    </citation>
    <scope>NUCLEOTIDE SEQUENCE [LARGE SCALE GENOMIC DNA]</scope>
    <source>
        <strain evidence="1 2">5GH32-13</strain>
    </source>
</reference>